<dbReference type="Proteomes" id="UP000623842">
    <property type="component" value="Unassembled WGS sequence"/>
</dbReference>
<comment type="caution">
    <text evidence="2">The sequence shown here is derived from an EMBL/GenBank/DDBJ whole genome shotgun (WGS) entry which is preliminary data.</text>
</comment>
<sequence>MIHNLNLVNNLQLLFPINHEFELEQFVQQKPINAFSDEVLDVLSELGAFLREHGRELPNIIAVGFWLRKQHLLMLKSQYRSLHGRGISLHFAPGNVDTLFFYSAIISVVTGNLTMVRVSHQNHQAAAPLLAMLNEFVNCHPLGKKLAERLVIFTYEKSSEISALLSKFADVRVIWGGNEAVTAIQKLPIKNGAIDCSFPDRYSISILTLSDVSEINAAATAFAADVKPFFQQACASPKVVYWVNTAQELQKVFWQQVSALITKAKLTLSAGDSLRRYLFLQQASLLTDNNCAIGFNDNTLTVIEGDDFNGELLTAHPGLFIFLSHNVLSLEPINLLSHCQTIGVFDLSCNVQNEIEKQTKWPHRQIVKLGRALEFTPVWDGIDLIKQHCTEQV</sequence>
<dbReference type="EMBL" id="BNCK01000001">
    <property type="protein sequence ID" value="GHF80405.1"/>
    <property type="molecule type" value="Genomic_DNA"/>
</dbReference>
<gene>
    <name evidence="2" type="ORF">GCM10017161_04610</name>
</gene>
<name>A0A919BC21_9GAMM</name>
<evidence type="ECO:0000256" key="1">
    <source>
        <dbReference type="ARBA" id="ARBA00022857"/>
    </source>
</evidence>
<dbReference type="GO" id="GO:0003995">
    <property type="term" value="F:acyl-CoA dehydrogenase activity"/>
    <property type="evidence" value="ECO:0007669"/>
    <property type="project" value="InterPro"/>
</dbReference>
<dbReference type="Pfam" id="PF05893">
    <property type="entry name" value="LuxC"/>
    <property type="match status" value="1"/>
</dbReference>
<evidence type="ECO:0000313" key="3">
    <source>
        <dbReference type="Proteomes" id="UP000623842"/>
    </source>
</evidence>
<dbReference type="InterPro" id="IPR008670">
    <property type="entry name" value="CoA_reduct_LuxC"/>
</dbReference>
<evidence type="ECO:0000313" key="2">
    <source>
        <dbReference type="EMBL" id="GHF80405.1"/>
    </source>
</evidence>
<keyword evidence="1" id="KW-0521">NADP</keyword>
<accession>A0A919BC21</accession>
<evidence type="ECO:0008006" key="4">
    <source>
        <dbReference type="Google" id="ProtNLM"/>
    </source>
</evidence>
<reference evidence="2" key="1">
    <citation type="journal article" date="2014" name="Int. J. Syst. Evol. Microbiol.">
        <title>Complete genome sequence of Corynebacterium casei LMG S-19264T (=DSM 44701T), isolated from a smear-ripened cheese.</title>
        <authorList>
            <consortium name="US DOE Joint Genome Institute (JGI-PGF)"/>
            <person name="Walter F."/>
            <person name="Albersmeier A."/>
            <person name="Kalinowski J."/>
            <person name="Ruckert C."/>
        </authorList>
    </citation>
    <scope>NUCLEOTIDE SEQUENCE</scope>
    <source>
        <strain evidence="2">KCTC 42731</strain>
    </source>
</reference>
<proteinExistence type="predicted"/>
<dbReference type="GO" id="GO:0008218">
    <property type="term" value="P:bioluminescence"/>
    <property type="evidence" value="ECO:0007669"/>
    <property type="project" value="InterPro"/>
</dbReference>
<dbReference type="AlphaFoldDB" id="A0A919BC21"/>
<reference evidence="2" key="2">
    <citation type="submission" date="2020-09" db="EMBL/GenBank/DDBJ databases">
        <authorList>
            <person name="Sun Q."/>
            <person name="Kim S."/>
        </authorList>
    </citation>
    <scope>NUCLEOTIDE SEQUENCE</scope>
    <source>
        <strain evidence="2">KCTC 42731</strain>
    </source>
</reference>
<dbReference type="RefSeq" id="WP_189767091.1">
    <property type="nucleotide sequence ID" value="NZ_BNCK01000001.1"/>
</dbReference>
<keyword evidence="3" id="KW-1185">Reference proteome</keyword>
<protein>
    <recommendedName>
        <fullName evidence="4">Long-chain-fatty-acyl-CoA reductase</fullName>
    </recommendedName>
</protein>
<organism evidence="2 3">
    <name type="scientific">Thalassotalea marina</name>
    <dbReference type="NCBI Taxonomy" id="1673741"/>
    <lineage>
        <taxon>Bacteria</taxon>
        <taxon>Pseudomonadati</taxon>
        <taxon>Pseudomonadota</taxon>
        <taxon>Gammaproteobacteria</taxon>
        <taxon>Alteromonadales</taxon>
        <taxon>Colwelliaceae</taxon>
        <taxon>Thalassotalea</taxon>
    </lineage>
</organism>